<evidence type="ECO:0000313" key="3">
    <source>
        <dbReference type="Proteomes" id="UP001500571"/>
    </source>
</evidence>
<dbReference type="Gene3D" id="3.30.420.40">
    <property type="match status" value="2"/>
</dbReference>
<keyword evidence="3" id="KW-1185">Reference proteome</keyword>
<sequence>MSSEPSGYLVATDAGGTTVKSAVLRPDLSVVYETRSAMLREDGPGAARDRVLAQVRDTVAWGRTHLGERPRAIGLATLGLVDEQAGTAVWSSAVGWRDVPFRRLVADEHGVPVGFGHDIRAAARAEAQAVAGEPGSSLLFVALGTGIGGAVVVDGVPLAGGHGRAGEIGHVAVSVGDHALCPCGQRGCLETVASARGITERFEMLSGRHVAAVDIAAAALRGEPEASRIWREAIEALAEVFTVCALVVDPSAIVLGGGLAQSGDQLLAPLRDLLAARHPFGSPPPLLPAVHGDRAALVGAGLLARDAARDGGRP</sequence>
<dbReference type="Proteomes" id="UP001500571">
    <property type="component" value="Unassembled WGS sequence"/>
</dbReference>
<evidence type="ECO:0000256" key="1">
    <source>
        <dbReference type="ARBA" id="ARBA00006479"/>
    </source>
</evidence>
<reference evidence="2 3" key="1">
    <citation type="journal article" date="2019" name="Int. J. Syst. Evol. Microbiol.">
        <title>The Global Catalogue of Microorganisms (GCM) 10K type strain sequencing project: providing services to taxonomists for standard genome sequencing and annotation.</title>
        <authorList>
            <consortium name="The Broad Institute Genomics Platform"/>
            <consortium name="The Broad Institute Genome Sequencing Center for Infectious Disease"/>
            <person name="Wu L."/>
            <person name="Ma J."/>
        </authorList>
    </citation>
    <scope>NUCLEOTIDE SEQUENCE [LARGE SCALE GENOMIC DNA]</scope>
    <source>
        <strain evidence="2 3">JCM 15309</strain>
    </source>
</reference>
<dbReference type="RefSeq" id="WP_344046968.1">
    <property type="nucleotide sequence ID" value="NZ_BAAAPB010000004.1"/>
</dbReference>
<comment type="caution">
    <text evidence="2">The sequence shown here is derived from an EMBL/GenBank/DDBJ whole genome shotgun (WGS) entry which is preliminary data.</text>
</comment>
<gene>
    <name evidence="2" type="ORF">GCM10009798_34600</name>
</gene>
<name>A0ABN2RKW0_9ACTN</name>
<dbReference type="PANTHER" id="PTHR18964">
    <property type="entry name" value="ROK (REPRESSOR, ORF, KINASE) FAMILY"/>
    <property type="match status" value="1"/>
</dbReference>
<protein>
    <submittedName>
        <fullName evidence="2">ROK family protein</fullName>
    </submittedName>
</protein>
<dbReference type="SUPFAM" id="SSF53067">
    <property type="entry name" value="Actin-like ATPase domain"/>
    <property type="match status" value="1"/>
</dbReference>
<organism evidence="2 3">
    <name type="scientific">Nocardioides panacihumi</name>
    <dbReference type="NCBI Taxonomy" id="400774"/>
    <lineage>
        <taxon>Bacteria</taxon>
        <taxon>Bacillati</taxon>
        <taxon>Actinomycetota</taxon>
        <taxon>Actinomycetes</taxon>
        <taxon>Propionibacteriales</taxon>
        <taxon>Nocardioidaceae</taxon>
        <taxon>Nocardioides</taxon>
    </lineage>
</organism>
<dbReference type="InterPro" id="IPR000600">
    <property type="entry name" value="ROK"/>
</dbReference>
<proteinExistence type="inferred from homology"/>
<dbReference type="PROSITE" id="PS01125">
    <property type="entry name" value="ROK"/>
    <property type="match status" value="1"/>
</dbReference>
<dbReference type="InterPro" id="IPR043129">
    <property type="entry name" value="ATPase_NBD"/>
</dbReference>
<evidence type="ECO:0000313" key="2">
    <source>
        <dbReference type="EMBL" id="GAA1970904.1"/>
    </source>
</evidence>
<dbReference type="EMBL" id="BAAAPB010000004">
    <property type="protein sequence ID" value="GAA1970904.1"/>
    <property type="molecule type" value="Genomic_DNA"/>
</dbReference>
<comment type="similarity">
    <text evidence="1">Belongs to the ROK (NagC/XylR) family.</text>
</comment>
<dbReference type="InterPro" id="IPR049874">
    <property type="entry name" value="ROK_cs"/>
</dbReference>
<dbReference type="Pfam" id="PF00480">
    <property type="entry name" value="ROK"/>
    <property type="match status" value="1"/>
</dbReference>
<accession>A0ABN2RKW0</accession>
<dbReference type="PANTHER" id="PTHR18964:SF149">
    <property type="entry name" value="BIFUNCTIONAL UDP-N-ACETYLGLUCOSAMINE 2-EPIMERASE_N-ACETYLMANNOSAMINE KINASE"/>
    <property type="match status" value="1"/>
</dbReference>